<accession>A0A2G2XSK1</accession>
<comment type="caution">
    <text evidence="1">The sequence shown here is derived from an EMBL/GenBank/DDBJ whole genome shotgun (WGS) entry which is preliminary data.</text>
</comment>
<reference evidence="2" key="2">
    <citation type="journal article" date="2017" name="J. Anim. Genet.">
        <title>Multiple reference genome sequences of hot pepper reveal the massive evolution of plant disease resistance genes by retroduplication.</title>
        <authorList>
            <person name="Kim S."/>
            <person name="Park J."/>
            <person name="Yeom S.-I."/>
            <person name="Kim Y.-M."/>
            <person name="Seo E."/>
            <person name="Kim K.-T."/>
            <person name="Kim M.-S."/>
            <person name="Lee J.M."/>
            <person name="Cheong K."/>
            <person name="Shin H.-S."/>
            <person name="Kim S.-B."/>
            <person name="Han K."/>
            <person name="Lee J."/>
            <person name="Park M."/>
            <person name="Lee H.-A."/>
            <person name="Lee H.-Y."/>
            <person name="Lee Y."/>
            <person name="Oh S."/>
            <person name="Lee J.H."/>
            <person name="Choi E."/>
            <person name="Choi E."/>
            <person name="Lee S.E."/>
            <person name="Jeon J."/>
            <person name="Kim H."/>
            <person name="Choi G."/>
            <person name="Song H."/>
            <person name="Lee J."/>
            <person name="Lee S.-C."/>
            <person name="Kwon J.-K."/>
            <person name="Lee H.-Y."/>
            <person name="Koo N."/>
            <person name="Hong Y."/>
            <person name="Kim R.W."/>
            <person name="Kang W.-H."/>
            <person name="Huh J.H."/>
            <person name="Kang B.-C."/>
            <person name="Yang T.-J."/>
            <person name="Lee Y.-H."/>
            <person name="Bennetzen J.L."/>
            <person name="Choi D."/>
        </authorList>
    </citation>
    <scope>NUCLEOTIDE SEQUENCE [LARGE SCALE GENOMIC DNA]</scope>
    <source>
        <strain evidence="2">cv. PBC81</strain>
    </source>
</reference>
<sequence length="109" mass="12287">MEARYLYFTIHSASNLKDVRKLGEMKVYAKVSIAGKSKYTSARSCEQDKPCVEYHILLHRARGECTFPVHRNDSNQSKRFGTLKFSHELGDEVLVVVSNSSSSTENSNA</sequence>
<evidence type="ECO:0000313" key="1">
    <source>
        <dbReference type="EMBL" id="PHT60476.1"/>
    </source>
</evidence>
<keyword evidence="2" id="KW-1185">Reference proteome</keyword>
<reference evidence="1 2" key="1">
    <citation type="journal article" date="2017" name="Genome Biol.">
        <title>New reference genome sequences of hot pepper reveal the massive evolution of plant disease-resistance genes by retroduplication.</title>
        <authorList>
            <person name="Kim S."/>
            <person name="Park J."/>
            <person name="Yeom S.I."/>
            <person name="Kim Y.M."/>
            <person name="Seo E."/>
            <person name="Kim K.T."/>
            <person name="Kim M.S."/>
            <person name="Lee J.M."/>
            <person name="Cheong K."/>
            <person name="Shin H.S."/>
            <person name="Kim S.B."/>
            <person name="Han K."/>
            <person name="Lee J."/>
            <person name="Park M."/>
            <person name="Lee H.A."/>
            <person name="Lee H.Y."/>
            <person name="Lee Y."/>
            <person name="Oh S."/>
            <person name="Lee J.H."/>
            <person name="Choi E."/>
            <person name="Choi E."/>
            <person name="Lee S.E."/>
            <person name="Jeon J."/>
            <person name="Kim H."/>
            <person name="Choi G."/>
            <person name="Song H."/>
            <person name="Lee J."/>
            <person name="Lee S.C."/>
            <person name="Kwon J.K."/>
            <person name="Lee H.Y."/>
            <person name="Koo N."/>
            <person name="Hong Y."/>
            <person name="Kim R.W."/>
            <person name="Kang W.H."/>
            <person name="Huh J.H."/>
            <person name="Kang B.C."/>
            <person name="Yang T.J."/>
            <person name="Lee Y.H."/>
            <person name="Bennetzen J.L."/>
            <person name="Choi D."/>
        </authorList>
    </citation>
    <scope>NUCLEOTIDE SEQUENCE [LARGE SCALE GENOMIC DNA]</scope>
    <source>
        <strain evidence="2">cv. PBC81</strain>
    </source>
</reference>
<evidence type="ECO:0000313" key="2">
    <source>
        <dbReference type="Proteomes" id="UP000224567"/>
    </source>
</evidence>
<dbReference type="OrthoDB" id="270970at2759"/>
<gene>
    <name evidence="1" type="ORF">CQW23_02839</name>
</gene>
<proteinExistence type="predicted"/>
<organism evidence="1 2">
    <name type="scientific">Capsicum baccatum</name>
    <name type="common">Peruvian pepper</name>
    <dbReference type="NCBI Taxonomy" id="33114"/>
    <lineage>
        <taxon>Eukaryota</taxon>
        <taxon>Viridiplantae</taxon>
        <taxon>Streptophyta</taxon>
        <taxon>Embryophyta</taxon>
        <taxon>Tracheophyta</taxon>
        <taxon>Spermatophyta</taxon>
        <taxon>Magnoliopsida</taxon>
        <taxon>eudicotyledons</taxon>
        <taxon>Gunneridae</taxon>
        <taxon>Pentapetalae</taxon>
        <taxon>asterids</taxon>
        <taxon>lamiids</taxon>
        <taxon>Solanales</taxon>
        <taxon>Solanaceae</taxon>
        <taxon>Solanoideae</taxon>
        <taxon>Capsiceae</taxon>
        <taxon>Capsicum</taxon>
    </lineage>
</organism>
<dbReference type="EMBL" id="MLFT02000001">
    <property type="protein sequence ID" value="PHT60476.1"/>
    <property type="molecule type" value="Genomic_DNA"/>
</dbReference>
<dbReference type="AlphaFoldDB" id="A0A2G2XSK1"/>
<dbReference type="SUPFAM" id="SSF49562">
    <property type="entry name" value="C2 domain (Calcium/lipid-binding domain, CaLB)"/>
    <property type="match status" value="1"/>
</dbReference>
<name>A0A2G2XSK1_CAPBA</name>
<protein>
    <submittedName>
        <fullName evidence="1">Uncharacterized protein</fullName>
    </submittedName>
</protein>
<dbReference type="Proteomes" id="UP000224567">
    <property type="component" value="Unassembled WGS sequence"/>
</dbReference>
<dbReference type="InterPro" id="IPR035892">
    <property type="entry name" value="C2_domain_sf"/>
</dbReference>